<gene>
    <name evidence="7" type="ORF">WG66_2673</name>
</gene>
<keyword evidence="3 4" id="KW-0378">Hydrolase</keyword>
<dbReference type="Pfam" id="PF02055">
    <property type="entry name" value="Glyco_hydro_30"/>
    <property type="match status" value="1"/>
</dbReference>
<dbReference type="PANTHER" id="PTHR11069">
    <property type="entry name" value="GLUCOSYLCERAMIDASE"/>
    <property type="match status" value="1"/>
</dbReference>
<dbReference type="InterPro" id="IPR001139">
    <property type="entry name" value="Glyco_hydro_30"/>
</dbReference>
<evidence type="ECO:0000256" key="3">
    <source>
        <dbReference type="ARBA" id="ARBA00022801"/>
    </source>
</evidence>
<proteinExistence type="inferred from homology"/>
<dbReference type="PANTHER" id="PTHR11069:SF23">
    <property type="entry name" value="LYSOSOMAL ACID GLUCOSYLCERAMIDASE"/>
    <property type="match status" value="1"/>
</dbReference>
<evidence type="ECO:0000256" key="5">
    <source>
        <dbReference type="SAM" id="SignalP"/>
    </source>
</evidence>
<dbReference type="Proteomes" id="UP000054988">
    <property type="component" value="Unassembled WGS sequence"/>
</dbReference>
<evidence type="ECO:0000313" key="7">
    <source>
        <dbReference type="EMBL" id="KTB44744.1"/>
    </source>
</evidence>
<organism evidence="7 8">
    <name type="scientific">Moniliophthora roreri</name>
    <name type="common">Frosty pod rot fungus</name>
    <name type="synonym">Monilia roreri</name>
    <dbReference type="NCBI Taxonomy" id="221103"/>
    <lineage>
        <taxon>Eukaryota</taxon>
        <taxon>Fungi</taxon>
        <taxon>Dikarya</taxon>
        <taxon>Basidiomycota</taxon>
        <taxon>Agaricomycotina</taxon>
        <taxon>Agaricomycetes</taxon>
        <taxon>Agaricomycetidae</taxon>
        <taxon>Agaricales</taxon>
        <taxon>Marasmiineae</taxon>
        <taxon>Marasmiaceae</taxon>
        <taxon>Moniliophthora</taxon>
    </lineage>
</organism>
<reference evidence="7 8" key="1">
    <citation type="submission" date="2015-12" db="EMBL/GenBank/DDBJ databases">
        <title>Draft genome sequence of Moniliophthora roreri, the causal agent of frosty pod rot of cacao.</title>
        <authorList>
            <person name="Aime M.C."/>
            <person name="Diaz-Valderrama J.R."/>
            <person name="Kijpornyongpan T."/>
            <person name="Phillips-Mora W."/>
        </authorList>
    </citation>
    <scope>NUCLEOTIDE SEQUENCE [LARGE SCALE GENOMIC DNA]</scope>
    <source>
        <strain evidence="7 8">MCA 2952</strain>
    </source>
</reference>
<sequence>MRSLIATVLTLSACCRLSTGQQIYDIWQTTWDRSKLFTSSPPSTPINFTPSAPSSDVTIGVNDGSVSQEIAGFGGSLTDSAALTLNNLKSRNSNNYWNLLRYMFDATDGANAAGLSYVRVPIGASDFSASVYSLDDNSGDTSFSRFDINRAPSYLFSVLKDIRSVNSRVKIHIVPWSPPGWMKDTGSMKGGTLRSDMVQYYSTYLLKAAQGFQGMGIPVYAISIQSAQNEPRNDNPTYPTCTMTPSMEGQIGTSLRDKLNSNGLGSVKIIGFDHNWVLAGDYPVSLMQSYGNAFDGVSFHCYEGSVANQDVFHQAFPSKSIYFTECAGTLGSDWWSDMKWYIDNLWIGSLEHNSKSGLMWNIALDGNGNPMLPGTSSCHPGCRALVTVNNDGSYSFNQEFISMAHVAKATIPKDSGGPSAKRIGVSLSGSLGWALRVGAFVTDRSSSSEWSRYSLIVLNWNDNASSGWNPVPVKATISFRGVQATYTFPVGITTLWWYASR</sequence>
<evidence type="ECO:0000256" key="1">
    <source>
        <dbReference type="ARBA" id="ARBA00005382"/>
    </source>
</evidence>
<keyword evidence="4" id="KW-0326">Glycosidase</keyword>
<comment type="similarity">
    <text evidence="1 4">Belongs to the glycosyl hydrolase 30 family.</text>
</comment>
<dbReference type="AlphaFoldDB" id="A0A0W0G836"/>
<dbReference type="eggNOG" id="KOG2566">
    <property type="taxonomic scope" value="Eukaryota"/>
</dbReference>
<evidence type="ECO:0000259" key="6">
    <source>
        <dbReference type="Pfam" id="PF02055"/>
    </source>
</evidence>
<evidence type="ECO:0000256" key="2">
    <source>
        <dbReference type="ARBA" id="ARBA00022729"/>
    </source>
</evidence>
<dbReference type="GO" id="GO:0006680">
    <property type="term" value="P:glucosylceramide catabolic process"/>
    <property type="evidence" value="ECO:0007669"/>
    <property type="project" value="TreeGrafter"/>
</dbReference>
<feature type="signal peptide" evidence="5">
    <location>
        <begin position="1"/>
        <end position="20"/>
    </location>
</feature>
<feature type="domain" description="Glycosyl hydrolase family 30 TIM-barrel" evidence="6">
    <location>
        <begin position="70"/>
        <end position="334"/>
    </location>
</feature>
<dbReference type="Gene3D" id="2.60.40.1180">
    <property type="entry name" value="Golgi alpha-mannosidase II"/>
    <property type="match status" value="1"/>
</dbReference>
<dbReference type="GO" id="GO:0004348">
    <property type="term" value="F:glucosylceramidase activity"/>
    <property type="evidence" value="ECO:0007669"/>
    <property type="project" value="InterPro"/>
</dbReference>
<keyword evidence="2 5" id="KW-0732">Signal</keyword>
<feature type="chain" id="PRO_5006902432" evidence="5">
    <location>
        <begin position="21"/>
        <end position="501"/>
    </location>
</feature>
<name>A0A0W0G836_MONRR</name>
<dbReference type="SUPFAM" id="SSF51445">
    <property type="entry name" value="(Trans)glycosidases"/>
    <property type="match status" value="1"/>
</dbReference>
<evidence type="ECO:0000313" key="8">
    <source>
        <dbReference type="Proteomes" id="UP000054988"/>
    </source>
</evidence>
<dbReference type="Gene3D" id="3.20.20.80">
    <property type="entry name" value="Glycosidases"/>
    <property type="match status" value="1"/>
</dbReference>
<comment type="caution">
    <text evidence="7">The sequence shown here is derived from an EMBL/GenBank/DDBJ whole genome shotgun (WGS) entry which is preliminary data.</text>
</comment>
<dbReference type="GO" id="GO:0016020">
    <property type="term" value="C:membrane"/>
    <property type="evidence" value="ECO:0007669"/>
    <property type="project" value="GOC"/>
</dbReference>
<dbReference type="InterPro" id="IPR033453">
    <property type="entry name" value="Glyco_hydro_30_TIM-barrel"/>
</dbReference>
<dbReference type="InterPro" id="IPR013780">
    <property type="entry name" value="Glyco_hydro_b"/>
</dbReference>
<dbReference type="EMBL" id="LATX01000861">
    <property type="protein sequence ID" value="KTB44744.1"/>
    <property type="molecule type" value="Genomic_DNA"/>
</dbReference>
<evidence type="ECO:0000256" key="4">
    <source>
        <dbReference type="RuleBase" id="RU361188"/>
    </source>
</evidence>
<protein>
    <submittedName>
        <fullName evidence="7">Putative glycoside hydrolase family 30 protein</fullName>
    </submittedName>
</protein>
<dbReference type="InterPro" id="IPR017853">
    <property type="entry name" value="GH"/>
</dbReference>
<accession>A0A0W0G836</accession>